<evidence type="ECO:0000313" key="2">
    <source>
        <dbReference type="Proteomes" id="UP000238908"/>
    </source>
</evidence>
<dbReference type="Proteomes" id="UP000238908">
    <property type="component" value="Unassembled WGS sequence"/>
</dbReference>
<dbReference type="EMBL" id="MDEE01000004">
    <property type="protein sequence ID" value="PPU57991.1"/>
    <property type="molecule type" value="Genomic_DNA"/>
</dbReference>
<reference evidence="1 2" key="1">
    <citation type="submission" date="2016-08" db="EMBL/GenBank/DDBJ databases">
        <authorList>
            <person name="Seilhamer J.J."/>
        </authorList>
    </citation>
    <scope>NUCLEOTIDE SEQUENCE [LARGE SCALE GENOMIC DNA]</scope>
    <source>
        <strain evidence="1 2">CFBP7245</strain>
    </source>
</reference>
<proteinExistence type="predicted"/>
<protein>
    <submittedName>
        <fullName evidence="1">Uncharacterized protein</fullName>
    </submittedName>
</protein>
<comment type="caution">
    <text evidence="1">The sequence shown here is derived from an EMBL/GenBank/DDBJ whole genome shotgun (WGS) entry which is preliminary data.</text>
</comment>
<accession>A0A2S7C8X9</accession>
<name>A0A2S7C8X9_9XANT</name>
<organism evidence="1 2">
    <name type="scientific">Xanthomonas dyei</name>
    <dbReference type="NCBI Taxonomy" id="743699"/>
    <lineage>
        <taxon>Bacteria</taxon>
        <taxon>Pseudomonadati</taxon>
        <taxon>Pseudomonadota</taxon>
        <taxon>Gammaproteobacteria</taxon>
        <taxon>Lysobacterales</taxon>
        <taxon>Lysobacteraceae</taxon>
        <taxon>Xanthomonas</taxon>
    </lineage>
</organism>
<dbReference type="RefSeq" id="WP_104614740.1">
    <property type="nucleotide sequence ID" value="NZ_JBHLXZ010000004.1"/>
</dbReference>
<gene>
    <name evidence="1" type="ORF">XdyCFBP7245_05270</name>
</gene>
<sequence length="124" mass="13979">MQVERARHVDCSEPDASGAVDYHYEYDLYRFTQGARCLVARSYVDTPDEAHFLSIEVDGKSRLLKRADMQHPLCLFAQAQLRREGKQQLRWLSGRGNGYEPVPGGAVAPVAGSGWRAAIRRLME</sequence>
<dbReference type="AlphaFoldDB" id="A0A2S7C8X9"/>
<evidence type="ECO:0000313" key="1">
    <source>
        <dbReference type="EMBL" id="PPU57991.1"/>
    </source>
</evidence>